<dbReference type="InterPro" id="IPR013783">
    <property type="entry name" value="Ig-like_fold"/>
</dbReference>
<proteinExistence type="predicted"/>
<name>A0AAD7ZFK9_DIPPU</name>
<sequence length="55" mass="6175">VTFRGQQQYFRIQPKDVKVHEGGEALLECEVTNQAGRVQWTKDGFALELGAQVPT</sequence>
<accession>A0AAD7ZFK9</accession>
<feature type="non-terminal residue" evidence="2">
    <location>
        <position position="1"/>
    </location>
</feature>
<dbReference type="SUPFAM" id="SSF48726">
    <property type="entry name" value="Immunoglobulin"/>
    <property type="match status" value="1"/>
</dbReference>
<protein>
    <recommendedName>
        <fullName evidence="1">Ig-like domain-containing protein</fullName>
    </recommendedName>
</protein>
<dbReference type="InterPro" id="IPR007110">
    <property type="entry name" value="Ig-like_dom"/>
</dbReference>
<organism evidence="2 3">
    <name type="scientific">Diploptera punctata</name>
    <name type="common">Pacific beetle cockroach</name>
    <dbReference type="NCBI Taxonomy" id="6984"/>
    <lineage>
        <taxon>Eukaryota</taxon>
        <taxon>Metazoa</taxon>
        <taxon>Ecdysozoa</taxon>
        <taxon>Arthropoda</taxon>
        <taxon>Hexapoda</taxon>
        <taxon>Insecta</taxon>
        <taxon>Pterygota</taxon>
        <taxon>Neoptera</taxon>
        <taxon>Polyneoptera</taxon>
        <taxon>Dictyoptera</taxon>
        <taxon>Blattodea</taxon>
        <taxon>Blaberoidea</taxon>
        <taxon>Blaberidae</taxon>
        <taxon>Diplopterinae</taxon>
        <taxon>Diploptera</taxon>
    </lineage>
</organism>
<dbReference type="PROSITE" id="PS50835">
    <property type="entry name" value="IG_LIKE"/>
    <property type="match status" value="1"/>
</dbReference>
<dbReference type="InterPro" id="IPR013098">
    <property type="entry name" value="Ig_I-set"/>
</dbReference>
<dbReference type="AlphaFoldDB" id="A0AAD7ZFK9"/>
<evidence type="ECO:0000313" key="3">
    <source>
        <dbReference type="Proteomes" id="UP001233999"/>
    </source>
</evidence>
<keyword evidence="3" id="KW-1185">Reference proteome</keyword>
<dbReference type="EMBL" id="JASPKZ010008378">
    <property type="protein sequence ID" value="KAJ9579740.1"/>
    <property type="molecule type" value="Genomic_DNA"/>
</dbReference>
<dbReference type="InterPro" id="IPR036179">
    <property type="entry name" value="Ig-like_dom_sf"/>
</dbReference>
<evidence type="ECO:0000313" key="2">
    <source>
        <dbReference type="EMBL" id="KAJ9579740.1"/>
    </source>
</evidence>
<dbReference type="Pfam" id="PF07679">
    <property type="entry name" value="I-set"/>
    <property type="match status" value="1"/>
</dbReference>
<comment type="caution">
    <text evidence="2">The sequence shown here is derived from an EMBL/GenBank/DDBJ whole genome shotgun (WGS) entry which is preliminary data.</text>
</comment>
<evidence type="ECO:0000259" key="1">
    <source>
        <dbReference type="PROSITE" id="PS50835"/>
    </source>
</evidence>
<dbReference type="Proteomes" id="UP001233999">
    <property type="component" value="Unassembled WGS sequence"/>
</dbReference>
<reference evidence="2" key="1">
    <citation type="journal article" date="2023" name="IScience">
        <title>Live-bearing cockroach genome reveals convergent evolutionary mechanisms linked to viviparity in insects and beyond.</title>
        <authorList>
            <person name="Fouks B."/>
            <person name="Harrison M.C."/>
            <person name="Mikhailova A.A."/>
            <person name="Marchal E."/>
            <person name="English S."/>
            <person name="Carruthers M."/>
            <person name="Jennings E.C."/>
            <person name="Chiamaka E.L."/>
            <person name="Frigard R.A."/>
            <person name="Pippel M."/>
            <person name="Attardo G.M."/>
            <person name="Benoit J.B."/>
            <person name="Bornberg-Bauer E."/>
            <person name="Tobe S.S."/>
        </authorList>
    </citation>
    <scope>NUCLEOTIDE SEQUENCE</scope>
    <source>
        <strain evidence="2">Stay&amp;Tobe</strain>
    </source>
</reference>
<feature type="non-terminal residue" evidence="2">
    <location>
        <position position="55"/>
    </location>
</feature>
<gene>
    <name evidence="2" type="ORF">L9F63_004577</name>
</gene>
<dbReference type="Gene3D" id="2.60.40.10">
    <property type="entry name" value="Immunoglobulins"/>
    <property type="match status" value="1"/>
</dbReference>
<feature type="domain" description="Ig-like" evidence="1">
    <location>
        <begin position="8"/>
        <end position="55"/>
    </location>
</feature>
<reference evidence="2" key="2">
    <citation type="submission" date="2023-05" db="EMBL/GenBank/DDBJ databases">
        <authorList>
            <person name="Fouks B."/>
        </authorList>
    </citation>
    <scope>NUCLEOTIDE SEQUENCE</scope>
    <source>
        <strain evidence="2">Stay&amp;Tobe</strain>
        <tissue evidence="2">Testes</tissue>
    </source>
</reference>